<evidence type="ECO:0000256" key="4">
    <source>
        <dbReference type="ARBA" id="ARBA00023136"/>
    </source>
</evidence>
<gene>
    <name evidence="8" type="ORF">DAT561_p1031</name>
</gene>
<dbReference type="Proteomes" id="UP000269226">
    <property type="component" value="Plasmid pMP1"/>
</dbReference>
<feature type="transmembrane region" description="Helical" evidence="6">
    <location>
        <begin position="95"/>
        <end position="114"/>
    </location>
</feature>
<feature type="transmembrane region" description="Helical" evidence="6">
    <location>
        <begin position="473"/>
        <end position="493"/>
    </location>
</feature>
<feature type="domain" description="Integral membrane bound transporter" evidence="7">
    <location>
        <begin position="366"/>
        <end position="486"/>
    </location>
</feature>
<keyword evidence="3 6" id="KW-1133">Transmembrane helix</keyword>
<dbReference type="EMBL" id="AP018493">
    <property type="protein sequence ID" value="BBC61734.1"/>
    <property type="molecule type" value="Genomic_DNA"/>
</dbReference>
<evidence type="ECO:0000256" key="1">
    <source>
        <dbReference type="ARBA" id="ARBA00004141"/>
    </source>
</evidence>
<dbReference type="Pfam" id="PF13515">
    <property type="entry name" value="FUSC_2"/>
    <property type="match status" value="1"/>
</dbReference>
<keyword evidence="8" id="KW-0614">Plasmid</keyword>
<feature type="transmembrane region" description="Helical" evidence="6">
    <location>
        <begin position="437"/>
        <end position="461"/>
    </location>
</feature>
<geneLocation type="plasmid" evidence="9">
    <name>pmp1 dat561 dna</name>
</geneLocation>
<dbReference type="RefSeq" id="WP_014868615.1">
    <property type="nucleotide sequence ID" value="NZ_JAIWKT010000013.1"/>
</dbReference>
<dbReference type="AlphaFoldDB" id="A0A2Z5Y4J1"/>
<sequence length="674" mass="79887">MIHHLFNTPINKEKIIQKLRVVSREKLPVILFFFSLFFFISYFFGLSYIFFVVNFTFTFKMNYQKHLSFYSLIRLAITLFFLGICGFLASTQFIWLIILNLLVPFIVVTTSSLSRFNQFEYFPYYMCFILCELMVVPSFTAKLGGFTFGLGFTLLWLIAIQKCLPTNKKMSQMDYQQGFQLISTILEKYNQKESYTVLLPQLEMLMKKLYKQIPLELDNREIIKGRRDYNYALLFQRAVYFFKQPNSLSFSTNFSQNCLLSCAKYFKSLSQLDWQSKDEMIQCKNEAEELLNELKRTTDEYSKFLEILITHVLFLFDLPEDHKDSSMKQWYKSIKQFRIKNKLLLLINESFERRMAVKFSITLIVSFIFMYLIRLERTYWLPMMVLYILRPSNEDSIRFAKIRFYGTLIGGCLSLLLLTIFPYLWVHLTIACVTGTFVFVLMPSITQVTLSTIFAISLSTLTISNIVATELRIFYVLIAIVIVLMVNLIFFPINKNYLLHYNLKQLFRLQSLYLEIFKTFLEEKVDYTLIVHLHIHYNLSHDQTIELLQQMKLPKKELLFYEKTLEDSWLMIANIEQMIHFTNMYSGLDLPTKNRLSNNILSSIYVLNIIGEKLGLNKNMATKFCQIPTSFEREFPGNKELTIFFTQYTKLLSQLYQITCVYENKLRSKKSLFY</sequence>
<protein>
    <submittedName>
        <fullName evidence="8">Conserved domain protein</fullName>
    </submittedName>
</protein>
<accession>A0A2Z5Y4J1</accession>
<feature type="transmembrane region" description="Helical" evidence="6">
    <location>
        <begin position="69"/>
        <end position="89"/>
    </location>
</feature>
<feature type="transmembrane region" description="Helical" evidence="6">
    <location>
        <begin position="146"/>
        <end position="164"/>
    </location>
</feature>
<keyword evidence="4 6" id="KW-0472">Membrane</keyword>
<keyword evidence="2 6" id="KW-0812">Transmembrane</keyword>
<evidence type="ECO:0000313" key="9">
    <source>
        <dbReference type="Proteomes" id="UP000269226"/>
    </source>
</evidence>
<dbReference type="PANTHER" id="PTHR47804">
    <property type="entry name" value="60S RIBOSOMAL PROTEIN L19"/>
    <property type="match status" value="1"/>
</dbReference>
<evidence type="ECO:0000256" key="5">
    <source>
        <dbReference type="SAM" id="Coils"/>
    </source>
</evidence>
<organism evidence="8 9">
    <name type="scientific">Melissococcus plutonius</name>
    <dbReference type="NCBI Taxonomy" id="33970"/>
    <lineage>
        <taxon>Bacteria</taxon>
        <taxon>Bacillati</taxon>
        <taxon>Bacillota</taxon>
        <taxon>Bacilli</taxon>
        <taxon>Lactobacillales</taxon>
        <taxon>Enterococcaceae</taxon>
        <taxon>Melissococcus</taxon>
    </lineage>
</organism>
<comment type="subcellular location">
    <subcellularLocation>
        <location evidence="1">Membrane</location>
        <topology evidence="1">Multi-pass membrane protein</topology>
    </subcellularLocation>
</comment>
<name>A0A2Z5Y4J1_9ENTE</name>
<evidence type="ECO:0000313" key="8">
    <source>
        <dbReference type="EMBL" id="BBC61734.1"/>
    </source>
</evidence>
<evidence type="ECO:0000256" key="2">
    <source>
        <dbReference type="ARBA" id="ARBA00022692"/>
    </source>
</evidence>
<evidence type="ECO:0000256" key="3">
    <source>
        <dbReference type="ARBA" id="ARBA00022989"/>
    </source>
</evidence>
<evidence type="ECO:0000259" key="7">
    <source>
        <dbReference type="Pfam" id="PF13515"/>
    </source>
</evidence>
<dbReference type="PANTHER" id="PTHR47804:SF3">
    <property type="entry name" value="PROTEIN BRE4"/>
    <property type="match status" value="1"/>
</dbReference>
<evidence type="ECO:0000256" key="6">
    <source>
        <dbReference type="SAM" id="Phobius"/>
    </source>
</evidence>
<feature type="transmembrane region" description="Helical" evidence="6">
    <location>
        <begin position="402"/>
        <end position="425"/>
    </location>
</feature>
<feature type="transmembrane region" description="Helical" evidence="6">
    <location>
        <begin position="29"/>
        <end position="57"/>
    </location>
</feature>
<reference evidence="8 9" key="1">
    <citation type="submission" date="2018-01" db="EMBL/GenBank/DDBJ databases">
        <title>Whole genome sequence of Melissococcus plutonius DAT561.</title>
        <authorList>
            <person name="Okumura K."/>
            <person name="Takamatsu D."/>
            <person name="Okura M."/>
        </authorList>
    </citation>
    <scope>NUCLEOTIDE SEQUENCE [LARGE SCALE GENOMIC DNA]</scope>
    <source>
        <strain evidence="8 9">DAT561</strain>
        <plasmid evidence="9">pmp1 dat561 dna</plasmid>
    </source>
</reference>
<dbReference type="InterPro" id="IPR049453">
    <property type="entry name" value="Memb_transporter_dom"/>
</dbReference>
<keyword evidence="5" id="KW-0175">Coiled coil</keyword>
<feature type="coiled-coil region" evidence="5">
    <location>
        <begin position="277"/>
        <end position="307"/>
    </location>
</feature>
<dbReference type="InterPro" id="IPR052430">
    <property type="entry name" value="IVT-Associated"/>
</dbReference>
<proteinExistence type="predicted"/>
<dbReference type="GO" id="GO:0016020">
    <property type="term" value="C:membrane"/>
    <property type="evidence" value="ECO:0007669"/>
    <property type="project" value="UniProtKB-SubCell"/>
</dbReference>